<dbReference type="InterPro" id="IPR018060">
    <property type="entry name" value="HTH_AraC"/>
</dbReference>
<evidence type="ECO:0000256" key="3">
    <source>
        <dbReference type="ARBA" id="ARBA00023125"/>
    </source>
</evidence>
<dbReference type="GO" id="GO:0003700">
    <property type="term" value="F:DNA-binding transcription factor activity"/>
    <property type="evidence" value="ECO:0007669"/>
    <property type="project" value="InterPro"/>
</dbReference>
<dbReference type="InterPro" id="IPR050204">
    <property type="entry name" value="AraC_XylS_family_regulators"/>
</dbReference>
<dbReference type="GO" id="GO:0043565">
    <property type="term" value="F:sequence-specific DNA binding"/>
    <property type="evidence" value="ECO:0007669"/>
    <property type="project" value="InterPro"/>
</dbReference>
<dbReference type="SMART" id="SM00342">
    <property type="entry name" value="HTH_ARAC"/>
    <property type="match status" value="1"/>
</dbReference>
<dbReference type="Pfam" id="PF12833">
    <property type="entry name" value="HTH_18"/>
    <property type="match status" value="1"/>
</dbReference>
<name>A0A4R6UDX2_9GAMM</name>
<proteinExistence type="predicted"/>
<organism evidence="6 7">
    <name type="scientific">Permianibacter aggregans</name>
    <dbReference type="NCBI Taxonomy" id="1510150"/>
    <lineage>
        <taxon>Bacteria</taxon>
        <taxon>Pseudomonadati</taxon>
        <taxon>Pseudomonadota</taxon>
        <taxon>Gammaproteobacteria</taxon>
        <taxon>Pseudomonadales</taxon>
        <taxon>Pseudomonadaceae</taxon>
        <taxon>Permianibacter</taxon>
    </lineage>
</organism>
<dbReference type="PROSITE" id="PS01124">
    <property type="entry name" value="HTH_ARAC_FAMILY_2"/>
    <property type="match status" value="1"/>
</dbReference>
<dbReference type="RefSeq" id="WP_133592927.1">
    <property type="nucleotide sequence ID" value="NZ_CP037953.1"/>
</dbReference>
<evidence type="ECO:0000256" key="2">
    <source>
        <dbReference type="ARBA" id="ARBA00023015"/>
    </source>
</evidence>
<dbReference type="PANTHER" id="PTHR46796:SF2">
    <property type="entry name" value="TRANSCRIPTIONAL REGULATORY PROTEIN"/>
    <property type="match status" value="1"/>
</dbReference>
<comment type="subcellular location">
    <subcellularLocation>
        <location evidence="1">Cytoplasm</location>
    </subcellularLocation>
</comment>
<keyword evidence="3 6" id="KW-0238">DNA-binding</keyword>
<sequence>MVNAMLNRLSKVSWLGEVALSVGCGAFVGRSGDNQPHRHWAHQVVIGLDRKIQVATKSGHFEAQGFWIPAGVRHQLMYAPVLSIYLDPAGHNWPCPSNPVCDSKQGVIPLDDSIRESYLEVFTGSGPLTETLNQFRNRFMTSAECPKLKCVLKELHEGSTLGLDVSRKTLADLTKLSPSRFSHWFSEQTGLPLRSYKKWLKMLSALKFSQEMPLTDAAVIAGFADKAHFCRAVQDAFGVTPATIANLLSEK</sequence>
<dbReference type="AlphaFoldDB" id="A0A4R6UDX2"/>
<keyword evidence="4" id="KW-0804">Transcription</keyword>
<dbReference type="InterPro" id="IPR018062">
    <property type="entry name" value="HTH_AraC-typ_CS"/>
</dbReference>
<feature type="domain" description="HTH araC/xylS-type" evidence="5">
    <location>
        <begin position="149"/>
        <end position="247"/>
    </location>
</feature>
<reference evidence="6 7" key="1">
    <citation type="submission" date="2019-03" db="EMBL/GenBank/DDBJ databases">
        <title>Genomic Encyclopedia of Type Strains, Phase IV (KMG-IV): sequencing the most valuable type-strain genomes for metagenomic binning, comparative biology and taxonomic classification.</title>
        <authorList>
            <person name="Goeker M."/>
        </authorList>
    </citation>
    <scope>NUCLEOTIDE SEQUENCE [LARGE SCALE GENOMIC DNA]</scope>
    <source>
        <strain evidence="6 7">DSM 103792</strain>
    </source>
</reference>
<evidence type="ECO:0000313" key="7">
    <source>
        <dbReference type="Proteomes" id="UP000295375"/>
    </source>
</evidence>
<dbReference type="Proteomes" id="UP000295375">
    <property type="component" value="Unassembled WGS sequence"/>
</dbReference>
<keyword evidence="2" id="KW-0805">Transcription regulation</keyword>
<dbReference type="PROSITE" id="PS00041">
    <property type="entry name" value="HTH_ARAC_FAMILY_1"/>
    <property type="match status" value="1"/>
</dbReference>
<accession>A0A4R6UDX2</accession>
<dbReference type="Gene3D" id="1.10.10.60">
    <property type="entry name" value="Homeodomain-like"/>
    <property type="match status" value="2"/>
</dbReference>
<evidence type="ECO:0000256" key="4">
    <source>
        <dbReference type="ARBA" id="ARBA00023163"/>
    </source>
</evidence>
<gene>
    <name evidence="6" type="ORF">EV696_1226</name>
</gene>
<evidence type="ECO:0000313" key="6">
    <source>
        <dbReference type="EMBL" id="TDQ44950.1"/>
    </source>
</evidence>
<dbReference type="PANTHER" id="PTHR46796">
    <property type="entry name" value="HTH-TYPE TRANSCRIPTIONAL ACTIVATOR RHAS-RELATED"/>
    <property type="match status" value="1"/>
</dbReference>
<evidence type="ECO:0000259" key="5">
    <source>
        <dbReference type="PROSITE" id="PS01124"/>
    </source>
</evidence>
<dbReference type="EMBL" id="SNYM01000022">
    <property type="protein sequence ID" value="TDQ44950.1"/>
    <property type="molecule type" value="Genomic_DNA"/>
</dbReference>
<evidence type="ECO:0000256" key="1">
    <source>
        <dbReference type="ARBA" id="ARBA00004496"/>
    </source>
</evidence>
<comment type="caution">
    <text evidence="6">The sequence shown here is derived from an EMBL/GenBank/DDBJ whole genome shotgun (WGS) entry which is preliminary data.</text>
</comment>
<dbReference type="OrthoDB" id="5295226at2"/>
<keyword evidence="7" id="KW-1185">Reference proteome</keyword>
<dbReference type="GO" id="GO:0005737">
    <property type="term" value="C:cytoplasm"/>
    <property type="evidence" value="ECO:0007669"/>
    <property type="project" value="UniProtKB-SubCell"/>
</dbReference>
<protein>
    <submittedName>
        <fullName evidence="6">AraC-like DNA-binding protein</fullName>
    </submittedName>
</protein>